<reference evidence="1" key="1">
    <citation type="journal article" date="2022" name="bioRxiv">
        <title>Population genetic analysis of Ophidiomyces ophidiicola, the causative agent of snake fungal disease, indicates recent introductions to the USA.</title>
        <authorList>
            <person name="Ladner J.T."/>
            <person name="Palmer J.M."/>
            <person name="Ettinger C.L."/>
            <person name="Stajich J.E."/>
            <person name="Farrell T.M."/>
            <person name="Glorioso B.M."/>
            <person name="Lawson B."/>
            <person name="Price S.J."/>
            <person name="Stengle A.G."/>
            <person name="Grear D.A."/>
            <person name="Lorch J.M."/>
        </authorList>
    </citation>
    <scope>NUCLEOTIDE SEQUENCE</scope>
    <source>
        <strain evidence="1">NWHC 24266-5</strain>
    </source>
</reference>
<gene>
    <name evidence="1" type="ORF">LOY88_000541</name>
</gene>
<organism evidence="1">
    <name type="scientific">Ophidiomyces ophidiicola</name>
    <dbReference type="NCBI Taxonomy" id="1387563"/>
    <lineage>
        <taxon>Eukaryota</taxon>
        <taxon>Fungi</taxon>
        <taxon>Dikarya</taxon>
        <taxon>Ascomycota</taxon>
        <taxon>Pezizomycotina</taxon>
        <taxon>Eurotiomycetes</taxon>
        <taxon>Eurotiomycetidae</taxon>
        <taxon>Onygenales</taxon>
        <taxon>Onygenaceae</taxon>
        <taxon>Ophidiomyces</taxon>
    </lineage>
</organism>
<protein>
    <submittedName>
        <fullName evidence="1">Uncharacterized protein</fullName>
    </submittedName>
</protein>
<comment type="caution">
    <text evidence="1">The sequence shown here is derived from an EMBL/GenBank/DDBJ whole genome shotgun (WGS) entry which is preliminary data.</text>
</comment>
<sequence>MPTASVFLDGSWKIRHTMFKTPGMMEDPHVPPIGHPPVFQELGNTGRRSLWVVTILMLLSSLIFYILGSRVIVPKRLFHVLTSIVTTISFLAYFAMATGEGIGFNVATIHHRHKNAPDTVEEVFRQVYWVRWLNWGLSFSLSITNLALLAGMNGASLLVAVTANIIMFVSGLISVFGGHGGTRWAWFTISLLSYFTIAYHVGFHGRKATLQKDNQTRAFYSSIAGYFLVLLLIYPIVWAASSNTRRMSVDAEIIVYAILDVLSQGVLGYWLVVSHDSMQSITLNIDGFWSNGIGNEGALRVGDNEA</sequence>
<dbReference type="EMBL" id="JALBCA010000006">
    <property type="protein sequence ID" value="KAI2392480.1"/>
    <property type="molecule type" value="Genomic_DNA"/>
</dbReference>
<proteinExistence type="predicted"/>
<name>A0ACB8V427_9EURO</name>
<evidence type="ECO:0000313" key="1">
    <source>
        <dbReference type="EMBL" id="KAI2392480.1"/>
    </source>
</evidence>
<accession>A0ACB8V427</accession>